<dbReference type="AlphaFoldDB" id="Q1QJ70"/>
<dbReference type="HOGENOM" id="CLU_011276_9_1_5"/>
<reference evidence="2 3" key="1">
    <citation type="submission" date="2006-03" db="EMBL/GenBank/DDBJ databases">
        <title>Complete sequence of chromosome of Nitrobacter hamburgensis X14.</title>
        <authorList>
            <consortium name="US DOE Joint Genome Institute"/>
            <person name="Copeland A."/>
            <person name="Lucas S."/>
            <person name="Lapidus A."/>
            <person name="Barry K."/>
            <person name="Detter J.C."/>
            <person name="Glavina del Rio T."/>
            <person name="Hammon N."/>
            <person name="Israni S."/>
            <person name="Dalin E."/>
            <person name="Tice H."/>
            <person name="Pitluck S."/>
            <person name="Chain P."/>
            <person name="Malfatti S."/>
            <person name="Shin M."/>
            <person name="Vergez L."/>
            <person name="Schmutz J."/>
            <person name="Larimer F."/>
            <person name="Land M."/>
            <person name="Hauser L."/>
            <person name="Kyrpides N."/>
            <person name="Ivanova N."/>
            <person name="Ward B."/>
            <person name="Arp D."/>
            <person name="Klotz M."/>
            <person name="Stein L."/>
            <person name="O'Mullan G."/>
            <person name="Starkenburg S."/>
            <person name="Sayavedra L."/>
            <person name="Poret-Peterson A.T."/>
            <person name="Gentry M.E."/>
            <person name="Bruce D."/>
            <person name="Richardson P."/>
        </authorList>
    </citation>
    <scope>NUCLEOTIDE SEQUENCE [LARGE SCALE GENOMIC DNA]</scope>
    <source>
        <strain evidence="3">DSM 10229 / NCIMB 13809 / X14</strain>
    </source>
</reference>
<dbReference type="GO" id="GO:0006780">
    <property type="term" value="P:uroporphyrinogen III biosynthetic process"/>
    <property type="evidence" value="ECO:0007669"/>
    <property type="project" value="InterPro"/>
</dbReference>
<dbReference type="PANTHER" id="PTHR40082:SF1">
    <property type="entry name" value="BLR5956 PROTEIN"/>
    <property type="match status" value="1"/>
</dbReference>
<dbReference type="SUPFAM" id="SSF69618">
    <property type="entry name" value="HemD-like"/>
    <property type="match status" value="1"/>
</dbReference>
<dbReference type="InterPro" id="IPR003754">
    <property type="entry name" value="4pyrrol_synth_uPrphyn_synth"/>
</dbReference>
<gene>
    <name evidence="2" type="ordered locus">Nham_2963</name>
</gene>
<dbReference type="eggNOG" id="COG1587">
    <property type="taxonomic scope" value="Bacteria"/>
</dbReference>
<organism evidence="2 3">
    <name type="scientific">Nitrobacter hamburgensis (strain DSM 10229 / NCIMB 13809 / X14)</name>
    <dbReference type="NCBI Taxonomy" id="323097"/>
    <lineage>
        <taxon>Bacteria</taxon>
        <taxon>Pseudomonadati</taxon>
        <taxon>Pseudomonadota</taxon>
        <taxon>Alphaproteobacteria</taxon>
        <taxon>Hyphomicrobiales</taxon>
        <taxon>Nitrobacteraceae</taxon>
        <taxon>Nitrobacter</taxon>
    </lineage>
</organism>
<dbReference type="Proteomes" id="UP000001953">
    <property type="component" value="Chromosome"/>
</dbReference>
<dbReference type="OrthoDB" id="5946419at2"/>
<sequence>MTSLANMRIMVPESRELDLFAAMLEAEGATALRCPLVKILPLHDTAEPDAWIDSAIRGEFDELILLTGEGLRHLLTISGARRDGFIAALKRMRLTVRGPKPTRALREIGLSPDVTAPVPTSEGVLETFAGADLSGRLIGAQLYPGGGAEKMVSALRRQGAKVFPVTPYRYASETEMAQVADFIHELAAGRMTMVAFTASLQIERLMWVAKEAGLEAQLKLGLSRTPIASVGPVMQKALQKYGYEAAVQPENSYHLKPLVRAIARWRQSQ</sequence>
<name>Q1QJ70_NITHX</name>
<proteinExistence type="predicted"/>
<dbReference type="EMBL" id="CP000319">
    <property type="protein sequence ID" value="ABE63727.1"/>
    <property type="molecule type" value="Genomic_DNA"/>
</dbReference>
<protein>
    <submittedName>
        <fullName evidence="2">Uroporphyrinogen III synthase HEM4</fullName>
    </submittedName>
</protein>
<evidence type="ECO:0000313" key="3">
    <source>
        <dbReference type="Proteomes" id="UP000001953"/>
    </source>
</evidence>
<accession>Q1QJ70</accession>
<evidence type="ECO:0000259" key="1">
    <source>
        <dbReference type="Pfam" id="PF02602"/>
    </source>
</evidence>
<dbReference type="InterPro" id="IPR036108">
    <property type="entry name" value="4pyrrol_syn_uPrphyn_synt_sf"/>
</dbReference>
<dbReference type="Pfam" id="PF02602">
    <property type="entry name" value="HEM4"/>
    <property type="match status" value="1"/>
</dbReference>
<dbReference type="KEGG" id="nha:Nham_2963"/>
<feature type="domain" description="Tetrapyrrole biosynthesis uroporphyrinogen III synthase" evidence="1">
    <location>
        <begin position="20"/>
        <end position="251"/>
    </location>
</feature>
<dbReference type="CDD" id="cd06578">
    <property type="entry name" value="HemD"/>
    <property type="match status" value="1"/>
</dbReference>
<evidence type="ECO:0000313" key="2">
    <source>
        <dbReference type="EMBL" id="ABE63727.1"/>
    </source>
</evidence>
<keyword evidence="3" id="KW-1185">Reference proteome</keyword>
<dbReference type="PANTHER" id="PTHR40082">
    <property type="entry name" value="BLR5956 PROTEIN"/>
    <property type="match status" value="1"/>
</dbReference>
<dbReference type="InterPro" id="IPR039793">
    <property type="entry name" value="UROS/Hem4"/>
</dbReference>
<dbReference type="Gene3D" id="3.40.50.10090">
    <property type="match status" value="2"/>
</dbReference>
<dbReference type="GO" id="GO:0004852">
    <property type="term" value="F:uroporphyrinogen-III synthase activity"/>
    <property type="evidence" value="ECO:0007669"/>
    <property type="project" value="InterPro"/>
</dbReference>
<dbReference type="STRING" id="323097.Nham_2963"/>
<dbReference type="RefSeq" id="WP_011511389.1">
    <property type="nucleotide sequence ID" value="NC_007964.1"/>
</dbReference>